<dbReference type="Proteomes" id="UP001589844">
    <property type="component" value="Unassembled WGS sequence"/>
</dbReference>
<keyword evidence="1" id="KW-0732">Signal</keyword>
<evidence type="ECO:0000256" key="1">
    <source>
        <dbReference type="ARBA" id="ARBA00022729"/>
    </source>
</evidence>
<gene>
    <name evidence="3" type="ORF">ACFFJH_17950</name>
</gene>
<evidence type="ECO:0000313" key="4">
    <source>
        <dbReference type="Proteomes" id="UP001589844"/>
    </source>
</evidence>
<dbReference type="SUPFAM" id="SSF53850">
    <property type="entry name" value="Periplasmic binding protein-like II"/>
    <property type="match status" value="1"/>
</dbReference>
<dbReference type="InterPro" id="IPR001638">
    <property type="entry name" value="Solute-binding_3/MltF_N"/>
</dbReference>
<keyword evidence="4" id="KW-1185">Reference proteome</keyword>
<dbReference type="PANTHER" id="PTHR35936">
    <property type="entry name" value="MEMBRANE-BOUND LYTIC MUREIN TRANSGLYCOSYLASE F"/>
    <property type="match status" value="1"/>
</dbReference>
<name>A0ABV6IIQ1_9BURK</name>
<proteinExistence type="predicted"/>
<organism evidence="3 4">
    <name type="scientific">Undibacterium danionis</name>
    <dbReference type="NCBI Taxonomy" id="1812100"/>
    <lineage>
        <taxon>Bacteria</taxon>
        <taxon>Pseudomonadati</taxon>
        <taxon>Pseudomonadota</taxon>
        <taxon>Betaproteobacteria</taxon>
        <taxon>Burkholderiales</taxon>
        <taxon>Oxalobacteraceae</taxon>
        <taxon>Undibacterium</taxon>
    </lineage>
</organism>
<reference evidence="3 4" key="1">
    <citation type="submission" date="2024-09" db="EMBL/GenBank/DDBJ databases">
        <authorList>
            <person name="Sun Q."/>
            <person name="Mori K."/>
        </authorList>
    </citation>
    <scope>NUCLEOTIDE SEQUENCE [LARGE SCALE GENOMIC DNA]</scope>
    <source>
        <strain evidence="3 4">CCM 8677</strain>
    </source>
</reference>
<feature type="domain" description="Solute-binding protein family 3/N-terminal" evidence="2">
    <location>
        <begin position="75"/>
        <end position="274"/>
    </location>
</feature>
<evidence type="ECO:0000313" key="3">
    <source>
        <dbReference type="EMBL" id="MFC0351711.1"/>
    </source>
</evidence>
<sequence length="279" mass="32012">MYKILLSPMYQGIGRQLYCGLLISLFLVFFTFHLSADCRAAMPEKVNLLIRELRNDKGDVIPIKEDIRQLLLFLEREANVSFKIEYYPMARLINQIKTGDGIGFGLSKNSERLETMRFSDPIYANYVWIVTRKTNTFPFSNIDDLKGKTIGVMRGVSYGDEFDQKKNDVFTVEEDTASHVARLKKLAMKRMDAMLFGARQSNSNEVEALLHHMQNVDRSHVLDASESDFTVLSKPLRIDELHFAVSLHKYGELIKRINIALTRGKKNGEINRILNLGRS</sequence>
<protein>
    <submittedName>
        <fullName evidence="3">Substrate-binding periplasmic protein</fullName>
    </submittedName>
</protein>
<dbReference type="Gene3D" id="3.40.190.10">
    <property type="entry name" value="Periplasmic binding protein-like II"/>
    <property type="match status" value="2"/>
</dbReference>
<dbReference type="RefSeq" id="WP_390214339.1">
    <property type="nucleotide sequence ID" value="NZ_JBHLXJ010000018.1"/>
</dbReference>
<evidence type="ECO:0000259" key="2">
    <source>
        <dbReference type="Pfam" id="PF00497"/>
    </source>
</evidence>
<dbReference type="Pfam" id="PF00497">
    <property type="entry name" value="SBP_bac_3"/>
    <property type="match status" value="1"/>
</dbReference>
<dbReference type="EMBL" id="JBHLXJ010000018">
    <property type="protein sequence ID" value="MFC0351711.1"/>
    <property type="molecule type" value="Genomic_DNA"/>
</dbReference>
<dbReference type="PANTHER" id="PTHR35936:SF17">
    <property type="entry name" value="ARGININE-BINDING EXTRACELLULAR PROTEIN ARTP"/>
    <property type="match status" value="1"/>
</dbReference>
<accession>A0ABV6IIQ1</accession>
<comment type="caution">
    <text evidence="3">The sequence shown here is derived from an EMBL/GenBank/DDBJ whole genome shotgun (WGS) entry which is preliminary data.</text>
</comment>